<dbReference type="EMBL" id="AK417204">
    <property type="protein sequence ID" value="BAN20419.1"/>
    <property type="molecule type" value="mRNA"/>
</dbReference>
<feature type="signal peptide" evidence="1">
    <location>
        <begin position="1"/>
        <end position="19"/>
    </location>
</feature>
<organism evidence="2">
    <name type="scientific">Riptortus pedestris</name>
    <name type="common">Bean bug</name>
    <dbReference type="NCBI Taxonomy" id="329032"/>
    <lineage>
        <taxon>Eukaryota</taxon>
        <taxon>Metazoa</taxon>
        <taxon>Ecdysozoa</taxon>
        <taxon>Arthropoda</taxon>
        <taxon>Hexapoda</taxon>
        <taxon>Insecta</taxon>
        <taxon>Pterygota</taxon>
        <taxon>Neoptera</taxon>
        <taxon>Paraneoptera</taxon>
        <taxon>Hemiptera</taxon>
        <taxon>Heteroptera</taxon>
        <taxon>Panheteroptera</taxon>
        <taxon>Pentatomomorpha</taxon>
        <taxon>Coreoidea</taxon>
        <taxon>Alydidae</taxon>
        <taxon>Riptortus</taxon>
    </lineage>
</organism>
<protein>
    <submittedName>
        <fullName evidence="2">Cysteine rich secreted protein</fullName>
    </submittedName>
</protein>
<feature type="chain" id="PRO_5004381217" evidence="1">
    <location>
        <begin position="20"/>
        <end position="61"/>
    </location>
</feature>
<sequence>MSRFLTFLVVLSVICYIQALPPQFGNCGAVNCRSDEHCCLPGKCCPITHYCCLGDLCCSGV</sequence>
<reference evidence="2" key="1">
    <citation type="journal article" date="2013" name="PLoS ONE">
        <title>Gene expression in gut symbiotic organ of stinkbug affected by extracellular bacterial symbiont.</title>
        <authorList>
            <person name="Futahashi R."/>
            <person name="Tanaka K."/>
            <person name="Tanahashi M."/>
            <person name="Nikoh N."/>
            <person name="Kikuchi Y."/>
            <person name="Lee B.L."/>
            <person name="Fukatsu T."/>
        </authorList>
    </citation>
    <scope>NUCLEOTIDE SEQUENCE</scope>
    <source>
        <tissue evidence="2">Midgut</tissue>
    </source>
</reference>
<proteinExistence type="evidence at transcript level"/>
<name>R4WD45_RIPPE</name>
<evidence type="ECO:0000256" key="1">
    <source>
        <dbReference type="SAM" id="SignalP"/>
    </source>
</evidence>
<accession>R4WD45</accession>
<keyword evidence="1" id="KW-0732">Signal</keyword>
<evidence type="ECO:0000313" key="2">
    <source>
        <dbReference type="EMBL" id="BAN20419.1"/>
    </source>
</evidence>
<dbReference type="AlphaFoldDB" id="R4WD45"/>